<protein>
    <submittedName>
        <fullName evidence="2">Uncharacterized protein</fullName>
    </submittedName>
</protein>
<name>A0A2A6CEQ4_PRIPA</name>
<dbReference type="EnsemblMetazoa" id="PPA45252.1">
    <property type="protein sequence ID" value="PPA45252.1"/>
    <property type="gene ID" value="WBGene00283621"/>
</dbReference>
<dbReference type="Proteomes" id="UP000005239">
    <property type="component" value="Unassembled WGS sequence"/>
</dbReference>
<feature type="region of interest" description="Disordered" evidence="1">
    <location>
        <begin position="39"/>
        <end position="88"/>
    </location>
</feature>
<accession>A0A2A6CEQ4</accession>
<feature type="compositionally biased region" description="Polar residues" evidence="1">
    <location>
        <begin position="39"/>
        <end position="57"/>
    </location>
</feature>
<gene>
    <name evidence="2" type="primary">WBGene00283621</name>
</gene>
<proteinExistence type="predicted"/>
<evidence type="ECO:0000313" key="2">
    <source>
        <dbReference type="EnsemblMetazoa" id="PPA45252.1"/>
    </source>
</evidence>
<reference evidence="3" key="1">
    <citation type="journal article" date="2008" name="Nat. Genet.">
        <title>The Pristionchus pacificus genome provides a unique perspective on nematode lifestyle and parasitism.</title>
        <authorList>
            <person name="Dieterich C."/>
            <person name="Clifton S.W."/>
            <person name="Schuster L.N."/>
            <person name="Chinwalla A."/>
            <person name="Delehaunty K."/>
            <person name="Dinkelacker I."/>
            <person name="Fulton L."/>
            <person name="Fulton R."/>
            <person name="Godfrey J."/>
            <person name="Minx P."/>
            <person name="Mitreva M."/>
            <person name="Roeseler W."/>
            <person name="Tian H."/>
            <person name="Witte H."/>
            <person name="Yang S.P."/>
            <person name="Wilson R.K."/>
            <person name="Sommer R.J."/>
        </authorList>
    </citation>
    <scope>NUCLEOTIDE SEQUENCE [LARGE SCALE GENOMIC DNA]</scope>
    <source>
        <strain evidence="3">PS312</strain>
    </source>
</reference>
<evidence type="ECO:0000256" key="1">
    <source>
        <dbReference type="SAM" id="MobiDB-lite"/>
    </source>
</evidence>
<sequence length="88" mass="9574">MGHGKFKPIAIATSVYKSLDSRAAQNMQRAATDLTGRLMNQSGPQGMNQQSLDSRAAQNMPRAASDLTGRLMNQWGPLAESRQLEAEI</sequence>
<keyword evidence="3" id="KW-1185">Reference proteome</keyword>
<evidence type="ECO:0000313" key="3">
    <source>
        <dbReference type="Proteomes" id="UP000005239"/>
    </source>
</evidence>
<dbReference type="AlphaFoldDB" id="A0A2A6CEQ4"/>
<organism evidence="2 3">
    <name type="scientific">Pristionchus pacificus</name>
    <name type="common">Parasitic nematode worm</name>
    <dbReference type="NCBI Taxonomy" id="54126"/>
    <lineage>
        <taxon>Eukaryota</taxon>
        <taxon>Metazoa</taxon>
        <taxon>Ecdysozoa</taxon>
        <taxon>Nematoda</taxon>
        <taxon>Chromadorea</taxon>
        <taxon>Rhabditida</taxon>
        <taxon>Rhabditina</taxon>
        <taxon>Diplogasteromorpha</taxon>
        <taxon>Diplogasteroidea</taxon>
        <taxon>Neodiplogasteridae</taxon>
        <taxon>Pristionchus</taxon>
    </lineage>
</organism>
<accession>A0A8R1Z815</accession>
<reference evidence="2" key="2">
    <citation type="submission" date="2022-06" db="UniProtKB">
        <authorList>
            <consortium name="EnsemblMetazoa"/>
        </authorList>
    </citation>
    <scope>IDENTIFICATION</scope>
    <source>
        <strain evidence="2">PS312</strain>
    </source>
</reference>